<protein>
    <recommendedName>
        <fullName evidence="3">Membrane fusion protein biotin-lipoyl like domain-containing protein</fullName>
    </recommendedName>
</protein>
<evidence type="ECO:0008006" key="3">
    <source>
        <dbReference type="Google" id="ProtNLM"/>
    </source>
</evidence>
<gene>
    <name evidence="1" type="ORF">ATO11_13400</name>
</gene>
<reference evidence="1 2" key="1">
    <citation type="journal article" date="2015" name="Int. J. Syst. Evol. Microbiol.">
        <title>Aestuariivita atlantica sp. nov., isolated from deep sea sediment of the Atlantic Ocean.</title>
        <authorList>
            <person name="Li G."/>
            <person name="Lai Q."/>
            <person name="Du Y."/>
            <person name="Liu X."/>
            <person name="Sun F."/>
            <person name="Shao Z."/>
        </authorList>
    </citation>
    <scope>NUCLEOTIDE SEQUENCE [LARGE SCALE GENOMIC DNA]</scope>
    <source>
        <strain evidence="1 2">22II-S11-z3</strain>
    </source>
</reference>
<evidence type="ECO:0000313" key="1">
    <source>
        <dbReference type="EMBL" id="KNG93415.1"/>
    </source>
</evidence>
<dbReference type="Proteomes" id="UP000036938">
    <property type="component" value="Unassembled WGS sequence"/>
</dbReference>
<sequence length="399" mass="43101">MILWLAFGLSLTAILWFALASTLASTRIDRSILLDVAWSHPEAAPRPLDLPMGLPFGTLLVTEGDIVEPGQPVMVFDQTHLANQRVIIERRLLTTRLERRCLLDGGETPPVWTGPNPGIDDETRDQLDAARLRCTARFDAIRSTETPIDAAIGLLGRRVDALDRKLALTFNADASVDPRARAAAALAVTLDRNRALTRQARAEERLATLRATHAAELSARIATLTASVDAQSLILDTLTRFEDTPSLSSPHGGTIARVRSRAPGAVAQTDVTYAIVVPEGAGEPELRAPIDPAIAATLRADTEIDVVFRPSIHAELQSARARIAAIRQPDKAGDPATLVLALDIAETEPYFTQPIIESAILPRTSEPVLTDLLARLVDSRLFRLVDAAGLPRGEDLPAI</sequence>
<dbReference type="AlphaFoldDB" id="A0A0L1JNS5"/>
<proteinExistence type="predicted"/>
<keyword evidence="2" id="KW-1185">Reference proteome</keyword>
<dbReference type="EMBL" id="AQQZ01000005">
    <property type="protein sequence ID" value="KNG93415.1"/>
    <property type="molecule type" value="Genomic_DNA"/>
</dbReference>
<dbReference type="STRING" id="1317121.ATO11_13400"/>
<evidence type="ECO:0000313" key="2">
    <source>
        <dbReference type="Proteomes" id="UP000036938"/>
    </source>
</evidence>
<accession>A0A0L1JNS5</accession>
<name>A0A0L1JNS5_9RHOB</name>
<organism evidence="1 2">
    <name type="scientific">Pseudaestuariivita atlantica</name>
    <dbReference type="NCBI Taxonomy" id="1317121"/>
    <lineage>
        <taxon>Bacteria</taxon>
        <taxon>Pseudomonadati</taxon>
        <taxon>Pseudomonadota</taxon>
        <taxon>Alphaproteobacteria</taxon>
        <taxon>Rhodobacterales</taxon>
        <taxon>Paracoccaceae</taxon>
        <taxon>Pseudaestuariivita</taxon>
    </lineage>
</organism>
<comment type="caution">
    <text evidence="1">The sequence shown here is derived from an EMBL/GenBank/DDBJ whole genome shotgun (WGS) entry which is preliminary data.</text>
</comment>